<feature type="transmembrane region" description="Helical" evidence="1">
    <location>
        <begin position="139"/>
        <end position="159"/>
    </location>
</feature>
<gene>
    <name evidence="2" type="ORF">HR065_01795</name>
</gene>
<reference evidence="2 3" key="1">
    <citation type="submission" date="2020-06" db="EMBL/GenBank/DDBJ databases">
        <title>Draft genome sequence of Candidatus Phytoplasma pruni (X-disease group, subgroup 16SrIII-B) strain ChTDIII from Argentina.</title>
        <authorList>
            <person name="Fernandez F.D."/>
            <person name="Zuebert C."/>
            <person name="Huettel B."/>
            <person name="Kube M."/>
            <person name="Conci L.R."/>
        </authorList>
    </citation>
    <scope>NUCLEOTIDE SEQUENCE [LARGE SCALE GENOMIC DNA]</scope>
    <source>
        <strain evidence="2 3">ChTDIII</strain>
    </source>
</reference>
<dbReference type="AlphaFoldDB" id="A0A851HA84"/>
<comment type="caution">
    <text evidence="2">The sequence shown here is derived from an EMBL/GenBank/DDBJ whole genome shotgun (WGS) entry which is preliminary data.</text>
</comment>
<proteinExistence type="predicted"/>
<dbReference type="EMBL" id="JABUOH010000047">
    <property type="protein sequence ID" value="NWN45807.1"/>
    <property type="molecule type" value="Genomic_DNA"/>
</dbReference>
<protein>
    <submittedName>
        <fullName evidence="2">Uncharacterized protein</fullName>
    </submittedName>
</protein>
<dbReference type="Proteomes" id="UP000568109">
    <property type="component" value="Unassembled WGS sequence"/>
</dbReference>
<evidence type="ECO:0000313" key="2">
    <source>
        <dbReference type="EMBL" id="NWN45807.1"/>
    </source>
</evidence>
<name>A0A851HA84_9MOLU</name>
<evidence type="ECO:0000256" key="1">
    <source>
        <dbReference type="SAM" id="Phobius"/>
    </source>
</evidence>
<keyword evidence="1" id="KW-1133">Transmembrane helix</keyword>
<feature type="transmembrane region" description="Helical" evidence="1">
    <location>
        <begin position="112"/>
        <end position="133"/>
    </location>
</feature>
<keyword evidence="1" id="KW-0472">Membrane</keyword>
<accession>A0A851HA84</accession>
<dbReference type="RefSeq" id="WP_178734202.1">
    <property type="nucleotide sequence ID" value="NZ_JABUOH010000047.1"/>
</dbReference>
<evidence type="ECO:0000313" key="3">
    <source>
        <dbReference type="Proteomes" id="UP000568109"/>
    </source>
</evidence>
<keyword evidence="1" id="KW-0812">Transmembrane</keyword>
<keyword evidence="3" id="KW-1185">Reference proteome</keyword>
<organism evidence="2 3">
    <name type="scientific">Candidatus Phytoplasma pruni</name>
    <dbReference type="NCBI Taxonomy" id="479893"/>
    <lineage>
        <taxon>Bacteria</taxon>
        <taxon>Bacillati</taxon>
        <taxon>Mycoplasmatota</taxon>
        <taxon>Mollicutes</taxon>
        <taxon>Acholeplasmatales</taxon>
        <taxon>Acholeplasmataceae</taxon>
        <taxon>Candidatus Phytoplasma</taxon>
        <taxon>16SrIII (X-disease group)</taxon>
    </lineage>
</organism>
<sequence length="208" mass="24963">MNLFTNKNKIQLLPFVFNSVEGNAFREENCLFKDQEKKIEFFYLKQSKYNSFFLNMNQYVVWTYLNGVFRVLIHEEYYDKFNALYQKEINSFYMNFIYELLNKRANIIKKNFLSLGIGFAASLVLSTLVKSLIPNLNGYKVVMLFALPIILFLIILMFFMKKSDKKFQLDKKKLFIQFIQESENFLGKEELENILSQHRLYRHVPENE</sequence>